<keyword evidence="5 6" id="KW-0472">Membrane</keyword>
<dbReference type="AlphaFoldDB" id="A0A1A9F4X8"/>
<name>A0A1A9F4X8_9GAMM</name>
<comment type="subcellular location">
    <subcellularLocation>
        <location evidence="6">Cell membrane</location>
        <topology evidence="6">Multi-pass membrane protein</topology>
    </subcellularLocation>
    <subcellularLocation>
        <location evidence="1">Membrane</location>
        <topology evidence="1">Multi-pass membrane protein</topology>
    </subcellularLocation>
</comment>
<evidence type="ECO:0000256" key="6">
    <source>
        <dbReference type="RuleBase" id="RU363041"/>
    </source>
</evidence>
<reference evidence="8" key="1">
    <citation type="submission" date="2016-05" db="EMBL/GenBank/DDBJ databases">
        <authorList>
            <person name="Baek K."/>
            <person name="Yang S.-J."/>
        </authorList>
    </citation>
    <scope>NUCLEOTIDE SEQUENCE [LARGE SCALE GENOMIC DNA]</scope>
    <source>
        <strain evidence="8">ST58-10</strain>
    </source>
</reference>
<accession>A0A1A9F4X8</accession>
<evidence type="ECO:0000256" key="2">
    <source>
        <dbReference type="ARBA" id="ARBA00009142"/>
    </source>
</evidence>
<dbReference type="KEGG" id="mars:A8C75_21570"/>
<dbReference type="InterPro" id="IPR002781">
    <property type="entry name" value="TM_pro_TauE-like"/>
</dbReference>
<keyword evidence="3 6" id="KW-0812">Transmembrane</keyword>
<dbReference type="RefSeq" id="WP_067386443.1">
    <property type="nucleotide sequence ID" value="NZ_CP015839.1"/>
</dbReference>
<organism evidence="7 8">
    <name type="scientific">Marinobacterium aestuarii</name>
    <dbReference type="NCBI Taxonomy" id="1821621"/>
    <lineage>
        <taxon>Bacteria</taxon>
        <taxon>Pseudomonadati</taxon>
        <taxon>Pseudomonadota</taxon>
        <taxon>Gammaproteobacteria</taxon>
        <taxon>Oceanospirillales</taxon>
        <taxon>Oceanospirillaceae</taxon>
        <taxon>Marinobacterium</taxon>
    </lineage>
</organism>
<dbReference type="Pfam" id="PF01925">
    <property type="entry name" value="TauE"/>
    <property type="match status" value="1"/>
</dbReference>
<protein>
    <recommendedName>
        <fullName evidence="6">Probable membrane transporter protein</fullName>
    </recommendedName>
</protein>
<reference evidence="7 8" key="2">
    <citation type="journal article" date="2018" name="Int. J. Syst. Evol. Microbiol.">
        <title>Marinobacterium aestuarii sp. nov., a benzene-degrading marine bacterium isolated from estuary sediment.</title>
        <authorList>
            <person name="Bae S.S."/>
            <person name="Jung J."/>
            <person name="Chung D."/>
            <person name="Baek K."/>
        </authorList>
    </citation>
    <scope>NUCLEOTIDE SEQUENCE [LARGE SCALE GENOMIC DNA]</scope>
    <source>
        <strain evidence="7 8">ST58-10</strain>
    </source>
</reference>
<dbReference type="GO" id="GO:0005886">
    <property type="term" value="C:plasma membrane"/>
    <property type="evidence" value="ECO:0007669"/>
    <property type="project" value="UniProtKB-SubCell"/>
</dbReference>
<feature type="transmembrane region" description="Helical" evidence="6">
    <location>
        <begin position="145"/>
        <end position="167"/>
    </location>
</feature>
<feature type="transmembrane region" description="Helical" evidence="6">
    <location>
        <begin position="6"/>
        <end position="35"/>
    </location>
</feature>
<comment type="similarity">
    <text evidence="2 6">Belongs to the 4-toluene sulfonate uptake permease (TSUP) (TC 2.A.102) family.</text>
</comment>
<dbReference type="EMBL" id="CP015839">
    <property type="protein sequence ID" value="ANG64809.1"/>
    <property type="molecule type" value="Genomic_DNA"/>
</dbReference>
<evidence type="ECO:0000256" key="4">
    <source>
        <dbReference type="ARBA" id="ARBA00022989"/>
    </source>
</evidence>
<sequence>MLLTLSMYLALGAAAGVTAGLFGIGGGLLIVPVLVFSFGAQGISPEILTHMAVATSLATIVVTSISSILAHHKRGAVRWELFRPLGLGILLGAFLGVKTAGQLPGEVLQMLIGSFALLVSLQMAFGAKPSESPGDAPKPAGLAVAGGLIGWASALFGIGGGTLTVPYLSWRHVRMQQAVATSAACGLPIALMGAFSNVLEGWGHEALVDWSLGYVYLPAFAGIVLTSPFFARLGARWAHRLPAPVLRRIFAAFLALVGLRFLLGNLL</sequence>
<proteinExistence type="inferred from homology"/>
<feature type="transmembrane region" description="Helical" evidence="6">
    <location>
        <begin position="179"/>
        <end position="199"/>
    </location>
</feature>
<evidence type="ECO:0000256" key="1">
    <source>
        <dbReference type="ARBA" id="ARBA00004141"/>
    </source>
</evidence>
<feature type="transmembrane region" description="Helical" evidence="6">
    <location>
        <begin position="245"/>
        <end position="263"/>
    </location>
</feature>
<evidence type="ECO:0000256" key="5">
    <source>
        <dbReference type="ARBA" id="ARBA00023136"/>
    </source>
</evidence>
<gene>
    <name evidence="7" type="ORF">A8C75_21570</name>
</gene>
<dbReference type="PANTHER" id="PTHR43483:SF3">
    <property type="entry name" value="MEMBRANE TRANSPORTER PROTEIN HI_0806-RELATED"/>
    <property type="match status" value="1"/>
</dbReference>
<dbReference type="STRING" id="1821621.A8C75_21570"/>
<keyword evidence="6" id="KW-1003">Cell membrane</keyword>
<dbReference type="Proteomes" id="UP000078070">
    <property type="component" value="Chromosome"/>
</dbReference>
<evidence type="ECO:0000256" key="3">
    <source>
        <dbReference type="ARBA" id="ARBA00022692"/>
    </source>
</evidence>
<dbReference type="PANTHER" id="PTHR43483">
    <property type="entry name" value="MEMBRANE TRANSPORTER PROTEIN HI_0806-RELATED"/>
    <property type="match status" value="1"/>
</dbReference>
<keyword evidence="4 6" id="KW-1133">Transmembrane helix</keyword>
<evidence type="ECO:0000313" key="8">
    <source>
        <dbReference type="Proteomes" id="UP000078070"/>
    </source>
</evidence>
<feature type="transmembrane region" description="Helical" evidence="6">
    <location>
        <begin position="211"/>
        <end position="233"/>
    </location>
</feature>
<feature type="transmembrane region" description="Helical" evidence="6">
    <location>
        <begin position="47"/>
        <end position="69"/>
    </location>
</feature>
<evidence type="ECO:0000313" key="7">
    <source>
        <dbReference type="EMBL" id="ANG64809.1"/>
    </source>
</evidence>
<keyword evidence="8" id="KW-1185">Reference proteome</keyword>
<feature type="transmembrane region" description="Helical" evidence="6">
    <location>
        <begin position="81"/>
        <end position="100"/>
    </location>
</feature>